<organism evidence="1">
    <name type="scientific">marine metagenome</name>
    <dbReference type="NCBI Taxonomy" id="408172"/>
    <lineage>
        <taxon>unclassified sequences</taxon>
        <taxon>metagenomes</taxon>
        <taxon>ecological metagenomes</taxon>
    </lineage>
</organism>
<proteinExistence type="predicted"/>
<protein>
    <submittedName>
        <fullName evidence="1">Uncharacterized protein</fullName>
    </submittedName>
</protein>
<name>A0A382APG2_9ZZZZ</name>
<sequence length="36" mass="4112">MRFIIANEMKAEETKILSAKGSRKRPASVTRLFFLA</sequence>
<evidence type="ECO:0000313" key="1">
    <source>
        <dbReference type="EMBL" id="SVB02877.1"/>
    </source>
</evidence>
<dbReference type="EMBL" id="UINC01026082">
    <property type="protein sequence ID" value="SVB02877.1"/>
    <property type="molecule type" value="Genomic_DNA"/>
</dbReference>
<gene>
    <name evidence="1" type="ORF">METZ01_LOCUS155731</name>
</gene>
<dbReference type="AlphaFoldDB" id="A0A382APG2"/>
<accession>A0A382APG2</accession>
<reference evidence="1" key="1">
    <citation type="submission" date="2018-05" db="EMBL/GenBank/DDBJ databases">
        <authorList>
            <person name="Lanie J.A."/>
            <person name="Ng W.-L."/>
            <person name="Kazmierczak K.M."/>
            <person name="Andrzejewski T.M."/>
            <person name="Davidsen T.M."/>
            <person name="Wayne K.J."/>
            <person name="Tettelin H."/>
            <person name="Glass J.I."/>
            <person name="Rusch D."/>
            <person name="Podicherti R."/>
            <person name="Tsui H.-C.T."/>
            <person name="Winkler M.E."/>
        </authorList>
    </citation>
    <scope>NUCLEOTIDE SEQUENCE</scope>
</reference>